<evidence type="ECO:0000256" key="1">
    <source>
        <dbReference type="PROSITE-ProRule" id="PRU00023"/>
    </source>
</evidence>
<accession>A0ABT7IKN8</accession>
<feature type="repeat" description="ANK" evidence="1">
    <location>
        <begin position="139"/>
        <end position="165"/>
    </location>
</feature>
<evidence type="ECO:0000313" key="4">
    <source>
        <dbReference type="Proteomes" id="UP001227964"/>
    </source>
</evidence>
<evidence type="ECO:0000313" key="3">
    <source>
        <dbReference type="EMBL" id="MDL0433649.1"/>
    </source>
</evidence>
<reference evidence="3 4" key="1">
    <citation type="submission" date="2023-06" db="EMBL/GenBank/DDBJ databases">
        <title>Marinobacter azerbaijanicus a moderately halophilic, isolated from Urmia Lake in Azerbaijan region of Iran.</title>
        <authorList>
            <person name="Sanchez-Porro C."/>
            <person name="Aghdam E.M."/>
            <person name="Saheb S.M."/>
            <person name="Tarhriz V."/>
            <person name="Kazemi E."/>
            <person name="Ammozegar M.A."/>
            <person name="Ventosa A."/>
            <person name="Hejazi M.S."/>
        </authorList>
    </citation>
    <scope>NUCLEOTIDE SEQUENCE [LARGE SCALE GENOMIC DNA]</scope>
    <source>
        <strain evidence="3 4">TBZ242</strain>
    </source>
</reference>
<keyword evidence="2" id="KW-0472">Membrane</keyword>
<dbReference type="Proteomes" id="UP001227964">
    <property type="component" value="Unassembled WGS sequence"/>
</dbReference>
<dbReference type="InterPro" id="IPR036770">
    <property type="entry name" value="Ankyrin_rpt-contain_sf"/>
</dbReference>
<feature type="transmembrane region" description="Helical" evidence="2">
    <location>
        <begin position="12"/>
        <end position="31"/>
    </location>
</feature>
<protein>
    <submittedName>
        <fullName evidence="3">Ankyrin repeat domain-containing protein</fullName>
    </submittedName>
</protein>
<sequence>MLTKYFLGHKKALIIGGVILAIVLTLFPMIYRTWAFGSDAWGLTVIALLDPEEVPWNPLDSNSLAIRPAAAYWLLTHSDWPYERCGKAMSAMDGCSQPLINFVGASLDTHDSGSIMRRRGYELLRHFAARGESVNDYYNGFAPVHEAVLYADIDYLRALLKLGADPGLPIDRPEKDFHGFDAFEFAAFLESRDQEVFRDVRRELEAW</sequence>
<keyword evidence="2" id="KW-0812">Transmembrane</keyword>
<dbReference type="InterPro" id="IPR002110">
    <property type="entry name" value="Ankyrin_rpt"/>
</dbReference>
<keyword evidence="2" id="KW-1133">Transmembrane helix</keyword>
<keyword evidence="1" id="KW-0040">ANK repeat</keyword>
<dbReference type="SUPFAM" id="SSF48403">
    <property type="entry name" value="Ankyrin repeat"/>
    <property type="match status" value="1"/>
</dbReference>
<dbReference type="RefSeq" id="WP_285393621.1">
    <property type="nucleotide sequence ID" value="NZ_JASSVS010000015.1"/>
</dbReference>
<evidence type="ECO:0000256" key="2">
    <source>
        <dbReference type="SAM" id="Phobius"/>
    </source>
</evidence>
<keyword evidence="4" id="KW-1185">Reference proteome</keyword>
<dbReference type="EMBL" id="JASSVS010000015">
    <property type="protein sequence ID" value="MDL0433649.1"/>
    <property type="molecule type" value="Genomic_DNA"/>
</dbReference>
<proteinExistence type="predicted"/>
<dbReference type="PROSITE" id="PS50088">
    <property type="entry name" value="ANK_REPEAT"/>
    <property type="match status" value="1"/>
</dbReference>
<gene>
    <name evidence="3" type="ORF">QPM17_21120</name>
</gene>
<name>A0ABT7IKN8_9GAMM</name>
<organism evidence="3 4">
    <name type="scientific">Marinobacter azerbaijanicus</name>
    <dbReference type="NCBI Taxonomy" id="3050455"/>
    <lineage>
        <taxon>Bacteria</taxon>
        <taxon>Pseudomonadati</taxon>
        <taxon>Pseudomonadota</taxon>
        <taxon>Gammaproteobacteria</taxon>
        <taxon>Pseudomonadales</taxon>
        <taxon>Marinobacteraceae</taxon>
        <taxon>Marinobacter</taxon>
    </lineage>
</organism>
<comment type="caution">
    <text evidence="3">The sequence shown here is derived from an EMBL/GenBank/DDBJ whole genome shotgun (WGS) entry which is preliminary data.</text>
</comment>
<dbReference type="PROSITE" id="PS50297">
    <property type="entry name" value="ANK_REP_REGION"/>
    <property type="match status" value="1"/>
</dbReference>